<evidence type="ECO:0000313" key="5">
    <source>
        <dbReference type="Proteomes" id="UP000230423"/>
    </source>
</evidence>
<keyword evidence="2" id="KW-0812">Transmembrane</keyword>
<evidence type="ECO:0000256" key="2">
    <source>
        <dbReference type="SAM" id="Phobius"/>
    </source>
</evidence>
<feature type="disulfide bond" evidence="1">
    <location>
        <begin position="1"/>
        <end position="10"/>
    </location>
</feature>
<feature type="transmembrane region" description="Helical" evidence="2">
    <location>
        <begin position="33"/>
        <end position="54"/>
    </location>
</feature>
<accession>A0A2G9TKR8</accession>
<keyword evidence="1" id="KW-0245">EGF-like domain</keyword>
<keyword evidence="2" id="KW-0472">Membrane</keyword>
<dbReference type="OrthoDB" id="5861594at2759"/>
<protein>
    <recommendedName>
        <fullName evidence="3">EGF-like domain-containing protein</fullName>
    </recommendedName>
</protein>
<reference evidence="4 5" key="1">
    <citation type="submission" date="2015-09" db="EMBL/GenBank/DDBJ databases">
        <title>Draft genome of the parasitic nematode Teladorsagia circumcincta isolate WARC Sus (inbred).</title>
        <authorList>
            <person name="Mitreva M."/>
        </authorList>
    </citation>
    <scope>NUCLEOTIDE SEQUENCE [LARGE SCALE GENOMIC DNA]</scope>
    <source>
        <strain evidence="4 5">S</strain>
    </source>
</reference>
<keyword evidence="5" id="KW-1185">Reference proteome</keyword>
<dbReference type="AlphaFoldDB" id="A0A2G9TKR8"/>
<comment type="caution">
    <text evidence="1">Lacks conserved residue(s) required for the propagation of feature annotation.</text>
</comment>
<evidence type="ECO:0000256" key="1">
    <source>
        <dbReference type="PROSITE-ProRule" id="PRU00076"/>
    </source>
</evidence>
<feature type="domain" description="EGF-like" evidence="3">
    <location>
        <begin position="1"/>
        <end position="11"/>
    </location>
</feature>
<evidence type="ECO:0000313" key="4">
    <source>
        <dbReference type="EMBL" id="PIO58576.1"/>
    </source>
</evidence>
<feature type="non-terminal residue" evidence="4">
    <location>
        <position position="1"/>
    </location>
</feature>
<feature type="non-terminal residue" evidence="4">
    <location>
        <position position="146"/>
    </location>
</feature>
<dbReference type="InterPro" id="IPR000742">
    <property type="entry name" value="EGF"/>
</dbReference>
<dbReference type="Proteomes" id="UP000230423">
    <property type="component" value="Unassembled WGS sequence"/>
</dbReference>
<dbReference type="EMBL" id="KZ360659">
    <property type="protein sequence ID" value="PIO58576.1"/>
    <property type="molecule type" value="Genomic_DNA"/>
</dbReference>
<sequence length="146" mass="16700">CPHGYWGSRCELHFVARLFAPVKGHVEVEKSGVSAFAFIILMLIVSIGLIFYSYRNYSHIASSRNPTNDLTPSLSMAFERLSMSSTRLQNQLDTPKMCGVRMHFSLARQGEKTVVIARDLEFNSEEWEEIQHYKEPSEERKDVLTG</sequence>
<name>A0A2G9TKR8_TELCI</name>
<keyword evidence="1" id="KW-1015">Disulfide bond</keyword>
<dbReference type="PROSITE" id="PS50026">
    <property type="entry name" value="EGF_3"/>
    <property type="match status" value="1"/>
</dbReference>
<gene>
    <name evidence="4" type="ORF">TELCIR_19985</name>
</gene>
<keyword evidence="2" id="KW-1133">Transmembrane helix</keyword>
<evidence type="ECO:0000259" key="3">
    <source>
        <dbReference type="PROSITE" id="PS50026"/>
    </source>
</evidence>
<organism evidence="4 5">
    <name type="scientific">Teladorsagia circumcincta</name>
    <name type="common">Brown stomach worm</name>
    <name type="synonym">Ostertagia circumcincta</name>
    <dbReference type="NCBI Taxonomy" id="45464"/>
    <lineage>
        <taxon>Eukaryota</taxon>
        <taxon>Metazoa</taxon>
        <taxon>Ecdysozoa</taxon>
        <taxon>Nematoda</taxon>
        <taxon>Chromadorea</taxon>
        <taxon>Rhabditida</taxon>
        <taxon>Rhabditina</taxon>
        <taxon>Rhabditomorpha</taxon>
        <taxon>Strongyloidea</taxon>
        <taxon>Trichostrongylidae</taxon>
        <taxon>Teladorsagia</taxon>
    </lineage>
</organism>
<proteinExistence type="predicted"/>